<dbReference type="SUPFAM" id="SSF51905">
    <property type="entry name" value="FAD/NAD(P)-binding domain"/>
    <property type="match status" value="1"/>
</dbReference>
<gene>
    <name evidence="7" type="ORF">AVDCRST_MAG56-2202</name>
</gene>
<dbReference type="EMBL" id="CADCTQ010000197">
    <property type="protein sequence ID" value="CAA9255728.1"/>
    <property type="molecule type" value="Genomic_DNA"/>
</dbReference>
<evidence type="ECO:0000256" key="4">
    <source>
        <dbReference type="ARBA" id="ARBA00023002"/>
    </source>
</evidence>
<dbReference type="GO" id="GO:0005737">
    <property type="term" value="C:cytoplasm"/>
    <property type="evidence" value="ECO:0007669"/>
    <property type="project" value="TreeGrafter"/>
</dbReference>
<dbReference type="Gene3D" id="3.30.9.10">
    <property type="entry name" value="D-Amino Acid Oxidase, subunit A, domain 2"/>
    <property type="match status" value="1"/>
</dbReference>
<evidence type="ECO:0000256" key="2">
    <source>
        <dbReference type="ARBA" id="ARBA00009410"/>
    </source>
</evidence>
<evidence type="ECO:0000256" key="5">
    <source>
        <dbReference type="SAM" id="Phobius"/>
    </source>
</evidence>
<accession>A0A6J4IP86</accession>
<keyword evidence="3" id="KW-0285">Flavoprotein</keyword>
<dbReference type="PANTHER" id="PTHR13847">
    <property type="entry name" value="SARCOSINE DEHYDROGENASE-RELATED"/>
    <property type="match status" value="1"/>
</dbReference>
<dbReference type="InterPro" id="IPR006076">
    <property type="entry name" value="FAD-dep_OxRdtase"/>
</dbReference>
<comment type="similarity">
    <text evidence="2">Belongs to the DadA oxidoreductase family.</text>
</comment>
<dbReference type="PANTHER" id="PTHR13847:SF286">
    <property type="entry name" value="D-AMINO ACID DEHYDROGENASE"/>
    <property type="match status" value="1"/>
</dbReference>
<dbReference type="InterPro" id="IPR017741">
    <property type="entry name" value="FAD-dependent_OxRdtase_HpnW"/>
</dbReference>
<keyword evidence="4" id="KW-0560">Oxidoreductase</keyword>
<comment type="cofactor">
    <cofactor evidence="1">
        <name>FAD</name>
        <dbReference type="ChEBI" id="CHEBI:57692"/>
    </cofactor>
</comment>
<name>A0A6J4IP86_9SPHI</name>
<evidence type="ECO:0000313" key="7">
    <source>
        <dbReference type="EMBL" id="CAA9255728.1"/>
    </source>
</evidence>
<dbReference type="NCBIfam" id="TIGR03364">
    <property type="entry name" value="HpnW_proposed"/>
    <property type="match status" value="1"/>
</dbReference>
<evidence type="ECO:0000256" key="1">
    <source>
        <dbReference type="ARBA" id="ARBA00001974"/>
    </source>
</evidence>
<keyword evidence="5" id="KW-0472">Membrane</keyword>
<feature type="domain" description="FAD dependent oxidoreductase" evidence="6">
    <location>
        <begin position="8"/>
        <end position="375"/>
    </location>
</feature>
<feature type="transmembrane region" description="Helical" evidence="5">
    <location>
        <begin position="6"/>
        <end position="26"/>
    </location>
</feature>
<dbReference type="GO" id="GO:0016491">
    <property type="term" value="F:oxidoreductase activity"/>
    <property type="evidence" value="ECO:0007669"/>
    <property type="project" value="UniProtKB-KW"/>
</dbReference>
<dbReference type="Pfam" id="PF01266">
    <property type="entry name" value="DAO"/>
    <property type="match status" value="1"/>
</dbReference>
<reference evidence="7" key="1">
    <citation type="submission" date="2020-02" db="EMBL/GenBank/DDBJ databases">
        <authorList>
            <person name="Meier V. D."/>
        </authorList>
    </citation>
    <scope>NUCLEOTIDE SEQUENCE</scope>
    <source>
        <strain evidence="7">AVDCRST_MAG56</strain>
    </source>
</reference>
<keyword evidence="5" id="KW-1133">Transmembrane helix</keyword>
<protein>
    <submittedName>
        <fullName evidence="7">Putative secreted oxidoreductase</fullName>
    </submittedName>
</protein>
<proteinExistence type="inferred from homology"/>
<keyword evidence="5" id="KW-0812">Transmembrane</keyword>
<evidence type="ECO:0000256" key="3">
    <source>
        <dbReference type="ARBA" id="ARBA00022630"/>
    </source>
</evidence>
<dbReference type="InterPro" id="IPR036188">
    <property type="entry name" value="FAD/NAD-bd_sf"/>
</dbReference>
<sequence>MNQLQSADAAVIGGGIIGLATAYHLARRGRKVVLFERNTGAVGASVRNFGLLWPIGQPPGVAYERALRSRETWRELARAAGFGLHENGSLHLAYAADEWAVLEEFAATAAGNGYGGCGLLSPRAALEKSPGVQAAGLRGALWSPSEMTVDPREAVAALPAYLAGKFGVTFRFGTAVNGIDFPGIRTRDERWRVGEVYVCGGADFETLYPEVFAGLPLTRCKLQMMRTAPQPGGWRLGPTLCGGLTLRHYAAFRHCPSLASLHERVRREQPWVDQWGIHVMVTQNGAGELVIGDSHEYGLCPSPFDQPAIDQRILEYLVTFARVPDLRIAQRWHGVYPKPTNGATELVLHPEPGVTMINGLGGAGMTLSFGLAEEVIAGTYAPPEGGFQTK</sequence>
<organism evidence="7">
    <name type="scientific">uncultured Cytophagales bacterium</name>
    <dbReference type="NCBI Taxonomy" id="158755"/>
    <lineage>
        <taxon>Bacteria</taxon>
        <taxon>Pseudomonadati</taxon>
        <taxon>Bacteroidota</taxon>
        <taxon>Sphingobacteriia</taxon>
        <taxon>Sphingobacteriales</taxon>
        <taxon>environmental samples</taxon>
    </lineage>
</organism>
<dbReference type="AlphaFoldDB" id="A0A6J4IP86"/>
<dbReference type="Gene3D" id="3.50.50.60">
    <property type="entry name" value="FAD/NAD(P)-binding domain"/>
    <property type="match status" value="1"/>
</dbReference>
<evidence type="ECO:0000259" key="6">
    <source>
        <dbReference type="Pfam" id="PF01266"/>
    </source>
</evidence>